<evidence type="ECO:0000313" key="4">
    <source>
        <dbReference type="EMBL" id="KAG2533172.1"/>
    </source>
</evidence>
<feature type="region of interest" description="Disordered" evidence="1">
    <location>
        <begin position="336"/>
        <end position="368"/>
    </location>
</feature>
<evidence type="ECO:0000313" key="6">
    <source>
        <dbReference type="EMBL" id="RLN85481.1"/>
    </source>
</evidence>
<reference evidence="3" key="3">
    <citation type="submission" date="2020-06" db="EMBL/GenBank/DDBJ databases">
        <authorList>
            <person name="Studholme D.J."/>
        </authorList>
    </citation>
    <scope>NUCLEOTIDE SEQUENCE</scope>
    <source>
        <strain evidence="3">NZFS 2646</strain>
        <strain evidence="4">NZFS 3630</strain>
    </source>
</reference>
<name>A0A3R7K6C8_9STRA</name>
<dbReference type="AlphaFoldDB" id="A0A3R7K6C8"/>
<feature type="compositionally biased region" description="Polar residues" evidence="1">
    <location>
        <begin position="359"/>
        <end position="368"/>
    </location>
</feature>
<evidence type="ECO:0000259" key="2">
    <source>
        <dbReference type="PROSITE" id="PS50010"/>
    </source>
</evidence>
<protein>
    <recommendedName>
        <fullName evidence="2">DH domain-containing protein</fullName>
    </recommendedName>
</protein>
<feature type="compositionally biased region" description="Basic and acidic residues" evidence="1">
    <location>
        <begin position="337"/>
        <end position="358"/>
    </location>
</feature>
<evidence type="ECO:0000313" key="7">
    <source>
        <dbReference type="Proteomes" id="UP000285624"/>
    </source>
</evidence>
<dbReference type="Proteomes" id="UP000785171">
    <property type="component" value="Unassembled WGS sequence"/>
</dbReference>
<dbReference type="Pfam" id="PF00621">
    <property type="entry name" value="RhoGEF"/>
    <property type="match status" value="1"/>
</dbReference>
<dbReference type="EMBL" id="MBDN02000008">
    <property type="protein sequence ID" value="RLN85481.1"/>
    <property type="molecule type" value="Genomic_DNA"/>
</dbReference>
<dbReference type="Proteomes" id="UP000285883">
    <property type="component" value="Unassembled WGS sequence"/>
</dbReference>
<evidence type="ECO:0000256" key="1">
    <source>
        <dbReference type="SAM" id="MobiDB-lite"/>
    </source>
</evidence>
<dbReference type="GO" id="GO:0005737">
    <property type="term" value="C:cytoplasm"/>
    <property type="evidence" value="ECO:0007669"/>
    <property type="project" value="TreeGrafter"/>
</dbReference>
<dbReference type="InterPro" id="IPR035899">
    <property type="entry name" value="DBL_dom_sf"/>
</dbReference>
<dbReference type="Proteomes" id="UP000285624">
    <property type="component" value="Unassembled WGS sequence"/>
</dbReference>
<reference evidence="3" key="1">
    <citation type="journal article" date="2015" name="Genom Data">
        <title>Genome sequences of six Phytophthora species associated with forests in New Zealand.</title>
        <authorList>
            <person name="Studholme D.J."/>
            <person name="McDougal R.L."/>
            <person name="Sambles C."/>
            <person name="Hansen E."/>
            <person name="Hardy G."/>
            <person name="Grant M."/>
            <person name="Ganley R.J."/>
            <person name="Williams N.M."/>
        </authorList>
    </citation>
    <scope>NUCLEOTIDE SEQUENCE</scope>
    <source>
        <strain evidence="3">NZFS 2646</strain>
        <strain evidence="4">NZFS 3630</strain>
    </source>
</reference>
<dbReference type="Gene3D" id="1.20.900.10">
    <property type="entry name" value="Dbl homology (DH) domain"/>
    <property type="match status" value="1"/>
</dbReference>
<gene>
    <name evidence="5" type="ORF">BBI17_000539</name>
    <name evidence="6" type="ORF">BBO99_00000500</name>
    <name evidence="3" type="ORF">JM16_000563</name>
    <name evidence="4" type="ORF">JM18_000644</name>
</gene>
<dbReference type="GO" id="GO:0005085">
    <property type="term" value="F:guanyl-nucleotide exchange factor activity"/>
    <property type="evidence" value="ECO:0007669"/>
    <property type="project" value="InterPro"/>
</dbReference>
<dbReference type="InterPro" id="IPR000219">
    <property type="entry name" value="DH_dom"/>
</dbReference>
<organism evidence="5 8">
    <name type="scientific">Phytophthora kernoviae</name>
    <dbReference type="NCBI Taxonomy" id="325452"/>
    <lineage>
        <taxon>Eukaryota</taxon>
        <taxon>Sar</taxon>
        <taxon>Stramenopiles</taxon>
        <taxon>Oomycota</taxon>
        <taxon>Peronosporomycetes</taxon>
        <taxon>Peronosporales</taxon>
        <taxon>Peronosporaceae</taxon>
        <taxon>Phytophthora</taxon>
    </lineage>
</organism>
<dbReference type="EMBL" id="JPWU03000005">
    <property type="protein sequence ID" value="KAG2533172.1"/>
    <property type="molecule type" value="Genomic_DNA"/>
</dbReference>
<dbReference type="PANTHER" id="PTHR12673:SF159">
    <property type="entry name" value="LD03170P"/>
    <property type="match status" value="1"/>
</dbReference>
<evidence type="ECO:0000313" key="5">
    <source>
        <dbReference type="EMBL" id="RLN26084.1"/>
    </source>
</evidence>
<dbReference type="SUPFAM" id="SSF48065">
    <property type="entry name" value="DBL homology domain (DH-domain)"/>
    <property type="match status" value="1"/>
</dbReference>
<evidence type="ECO:0000313" key="8">
    <source>
        <dbReference type="Proteomes" id="UP000285883"/>
    </source>
</evidence>
<evidence type="ECO:0000313" key="3">
    <source>
        <dbReference type="EMBL" id="KAG2532140.1"/>
    </source>
</evidence>
<dbReference type="InterPro" id="IPR051092">
    <property type="entry name" value="FYVE_RhoGEF_PH"/>
</dbReference>
<dbReference type="EMBL" id="JPWV03000006">
    <property type="protein sequence ID" value="KAG2532140.1"/>
    <property type="molecule type" value="Genomic_DNA"/>
</dbReference>
<dbReference type="Proteomes" id="UP000792063">
    <property type="component" value="Unassembled WGS sequence"/>
</dbReference>
<dbReference type="STRING" id="325452.A0A3R7K6C8"/>
<reference evidence="7 8" key="2">
    <citation type="submission" date="2018-07" db="EMBL/GenBank/DDBJ databases">
        <title>Genome sequencing of oomycete isolates from Chile give support for New Zealand origin for Phytophthora kernoviae and make available the first Nothophytophthora sp. genome.</title>
        <authorList>
            <person name="Studholme D.J."/>
            <person name="Sanfuentes E."/>
            <person name="Panda P."/>
            <person name="Hill R."/>
            <person name="Sambles C."/>
            <person name="Grant M."/>
            <person name="Williams N.M."/>
            <person name="Mcdougal R.L."/>
        </authorList>
    </citation>
    <scope>NUCLEOTIDE SEQUENCE [LARGE SCALE GENOMIC DNA]</scope>
    <source>
        <strain evidence="5">Chile2</strain>
        <strain evidence="6">Chile4</strain>
    </source>
</reference>
<sequence>MLDPRVPLALATNAAVVIRTPQVIRLAKETLSATSPRFQRHLQELECPSKRQWTTVERICFEMITTEKDYVSDITALVEQFLDPLDAFADRFCDTKTELPAFTALRDAARFILAIHQDLLKLLEPPRRQPRFFTFDRVLGGSVSSPNGAGPMEAVTRVTKAFEATIEYMKVYAQYCANYLPAAEEIKSNAKLLDAFTLTQTCSDNETPCDPVTDLIKPVQRICRYTLLFRALVLNATSPEEALLSQRALDNVQRVSDLYIIHCESEQKKKEFVMLLRCAIARCARTKAPPRSSVNLIVPKLSVKLWHSITRGDFSQTLLLSYGNFLRRHPNVIPSALREEDSTEESKYDDPHHTERLLRSQSATSGAA</sequence>
<accession>A0A3R7K6C8</accession>
<proteinExistence type="predicted"/>
<keyword evidence="7" id="KW-1185">Reference proteome</keyword>
<dbReference type="EMBL" id="MAYM02001187">
    <property type="protein sequence ID" value="RLN26084.1"/>
    <property type="molecule type" value="Genomic_DNA"/>
</dbReference>
<dbReference type="PROSITE" id="PS50010">
    <property type="entry name" value="DH_2"/>
    <property type="match status" value="1"/>
</dbReference>
<dbReference type="SMART" id="SM00325">
    <property type="entry name" value="RhoGEF"/>
    <property type="match status" value="1"/>
</dbReference>
<feature type="domain" description="DH" evidence="2">
    <location>
        <begin position="55"/>
        <end position="255"/>
    </location>
</feature>
<dbReference type="PANTHER" id="PTHR12673">
    <property type="entry name" value="FACIOGENITAL DYSPLASIA PROTEIN"/>
    <property type="match status" value="1"/>
</dbReference>
<comment type="caution">
    <text evidence="5">The sequence shown here is derived from an EMBL/GenBank/DDBJ whole genome shotgun (WGS) entry which is preliminary data.</text>
</comment>